<dbReference type="GO" id="GO:0046872">
    <property type="term" value="F:metal ion binding"/>
    <property type="evidence" value="ECO:0007669"/>
    <property type="project" value="UniProtKB-KW"/>
</dbReference>
<dbReference type="CDD" id="cd12797">
    <property type="entry name" value="M23_peptidase"/>
    <property type="match status" value="1"/>
</dbReference>
<reference evidence="8 9" key="1">
    <citation type="submission" date="2018-07" db="EMBL/GenBank/DDBJ databases">
        <title>Exploring interactions and the metabolic potential of the ultra-small soil bacteria Hylemonella gracilis.</title>
        <authorList>
            <person name="Tyc O."/>
            <person name="Kulkarni P."/>
            <person name="Gawehns F."/>
            <person name="Hundscheid M."/>
            <person name="Zweers H."/>
            <person name="Garbeva P."/>
        </authorList>
    </citation>
    <scope>NUCLEOTIDE SEQUENCE [LARGE SCALE GENOMIC DNA]</scope>
    <source>
        <strain evidence="8 9">NS1</strain>
    </source>
</reference>
<evidence type="ECO:0000313" key="9">
    <source>
        <dbReference type="Proteomes" id="UP000292939"/>
    </source>
</evidence>
<dbReference type="KEGG" id="hgr:DW355_05365"/>
<name>A0A4P6UJN9_9BURK</name>
<keyword evidence="5" id="KW-0862">Zinc</keyword>
<keyword evidence="6" id="KW-0482">Metalloprotease</keyword>
<proteinExistence type="predicted"/>
<evidence type="ECO:0000256" key="3">
    <source>
        <dbReference type="ARBA" id="ARBA00022723"/>
    </source>
</evidence>
<dbReference type="PANTHER" id="PTHR21666">
    <property type="entry name" value="PEPTIDASE-RELATED"/>
    <property type="match status" value="1"/>
</dbReference>
<evidence type="ECO:0000256" key="1">
    <source>
        <dbReference type="ARBA" id="ARBA00001947"/>
    </source>
</evidence>
<keyword evidence="2" id="KW-0645">Protease</keyword>
<dbReference type="InterPro" id="IPR050570">
    <property type="entry name" value="Cell_wall_metabolism_enzyme"/>
</dbReference>
<gene>
    <name evidence="8" type="ORF">DW355_05365</name>
</gene>
<dbReference type="SUPFAM" id="SSF51261">
    <property type="entry name" value="Duplicated hybrid motif"/>
    <property type="match status" value="1"/>
</dbReference>
<evidence type="ECO:0000256" key="6">
    <source>
        <dbReference type="ARBA" id="ARBA00023049"/>
    </source>
</evidence>
<keyword evidence="4" id="KW-0378">Hydrolase</keyword>
<dbReference type="PANTHER" id="PTHR21666:SF288">
    <property type="entry name" value="CELL DIVISION PROTEIN YTFB"/>
    <property type="match status" value="1"/>
</dbReference>
<evidence type="ECO:0000256" key="2">
    <source>
        <dbReference type="ARBA" id="ARBA00022670"/>
    </source>
</evidence>
<evidence type="ECO:0000256" key="4">
    <source>
        <dbReference type="ARBA" id="ARBA00022801"/>
    </source>
</evidence>
<dbReference type="GO" id="GO:0004222">
    <property type="term" value="F:metalloendopeptidase activity"/>
    <property type="evidence" value="ECO:0007669"/>
    <property type="project" value="TreeGrafter"/>
</dbReference>
<organism evidence="8 9">
    <name type="scientific">Hylemonella gracilis</name>
    <dbReference type="NCBI Taxonomy" id="80880"/>
    <lineage>
        <taxon>Bacteria</taxon>
        <taxon>Pseudomonadati</taxon>
        <taxon>Pseudomonadota</taxon>
        <taxon>Betaproteobacteria</taxon>
        <taxon>Burkholderiales</taxon>
        <taxon>Comamonadaceae</taxon>
        <taxon>Hylemonella</taxon>
    </lineage>
</organism>
<sequence>MSALPSLFQRLSRPLHARGRLLLRHWKQRSRQSWRPALLGLSLVALGLSAGAYAVAAVVVSFAPDPARLPVQEVTAEVRALPFVSPFATASAPDMPRSANPPDSGGAGYRFNLYRSELSRPQDTAEGLLYRLGIHDPQAAVFLKRDILTHRHLLGRTGRLLSAEASERNTLLRLTARWSPSDDGSFERLIIERAGDGFSSHMEKAMLTASLRMASGVIESSLFASTDQAGIPDAVAVQLAEIFSADIDFHSDLRQGDRYAVVYEMLEGDGEPLRAGRVLSAEFINAGKAYQAVWFTEPNADLPAPVVAGQPTQTTGRSGYYNLDGQSLKRAYLASPLAFSRVTSGFRMRLHPILKTWRAHLGVDYAAPIGTPVRAVGDGVVEFAGEQGGYGKVVILRHRNGHQTLYAHLSRILVRHGQRIAQGQTLAASGATGWATGPHLHYEFRINGQHQNPLLIVRRSESAPPVSAANRPAFDHIAQQARLQLVSAQLLASR</sequence>
<protein>
    <submittedName>
        <fullName evidence="8">M23 family peptidase</fullName>
    </submittedName>
</protein>
<evidence type="ECO:0000259" key="7">
    <source>
        <dbReference type="Pfam" id="PF01551"/>
    </source>
</evidence>
<feature type="domain" description="M23ase beta-sheet core" evidence="7">
    <location>
        <begin position="359"/>
        <end position="453"/>
    </location>
</feature>
<dbReference type="GO" id="GO:0006508">
    <property type="term" value="P:proteolysis"/>
    <property type="evidence" value="ECO:0007669"/>
    <property type="project" value="UniProtKB-KW"/>
</dbReference>
<dbReference type="EMBL" id="CP031395">
    <property type="protein sequence ID" value="QBK04285.1"/>
    <property type="molecule type" value="Genomic_DNA"/>
</dbReference>
<dbReference type="InterPro" id="IPR011055">
    <property type="entry name" value="Dup_hybrid_motif"/>
</dbReference>
<evidence type="ECO:0000313" key="8">
    <source>
        <dbReference type="EMBL" id="QBK04285.1"/>
    </source>
</evidence>
<evidence type="ECO:0000256" key="5">
    <source>
        <dbReference type="ARBA" id="ARBA00022833"/>
    </source>
</evidence>
<comment type="cofactor">
    <cofactor evidence="1">
        <name>Zn(2+)</name>
        <dbReference type="ChEBI" id="CHEBI:29105"/>
    </cofactor>
</comment>
<keyword evidence="3" id="KW-0479">Metal-binding</keyword>
<dbReference type="Gene3D" id="2.70.70.10">
    <property type="entry name" value="Glucose Permease (Domain IIA)"/>
    <property type="match status" value="1"/>
</dbReference>
<dbReference type="RefSeq" id="WP_131278292.1">
    <property type="nucleotide sequence ID" value="NZ_CP031395.1"/>
</dbReference>
<dbReference type="AlphaFoldDB" id="A0A4P6UJN9"/>
<dbReference type="Proteomes" id="UP000292939">
    <property type="component" value="Chromosome"/>
</dbReference>
<accession>A0A4P6UJN9</accession>
<dbReference type="Pfam" id="PF01551">
    <property type="entry name" value="Peptidase_M23"/>
    <property type="match status" value="1"/>
</dbReference>
<dbReference type="InterPro" id="IPR016047">
    <property type="entry name" value="M23ase_b-sheet_dom"/>
</dbReference>
<dbReference type="OrthoDB" id="9815245at2"/>
<dbReference type="Gene3D" id="3.10.450.350">
    <property type="match status" value="1"/>
</dbReference>